<dbReference type="Proteomes" id="UP000298513">
    <property type="component" value="Unassembled WGS sequence"/>
</dbReference>
<keyword evidence="3" id="KW-1185">Reference proteome</keyword>
<proteinExistence type="predicted"/>
<feature type="region of interest" description="Disordered" evidence="1">
    <location>
        <begin position="114"/>
        <end position="146"/>
    </location>
</feature>
<comment type="caution">
    <text evidence="2">The sequence shown here is derived from an EMBL/GenBank/DDBJ whole genome shotgun (WGS) entry which is preliminary data.</text>
</comment>
<sequence>MEQFALAAAALMVKAIVEGLVEGAGRELVDLFRNRGSRNGPVLAAALDQLVHDPRSVDQSVLAALIDREAQSDAALAAVVRDLVADSQKETARPGTVRETGTARAQQRGMFSFRTVFGSNRNSTSATAGDAAGDEGEGRRFHRRRD</sequence>
<organism evidence="2 3">
    <name type="scientific">Streptomyces griseoluteus</name>
    <dbReference type="NCBI Taxonomy" id="29306"/>
    <lineage>
        <taxon>Bacteria</taxon>
        <taxon>Bacillati</taxon>
        <taxon>Actinomycetota</taxon>
        <taxon>Actinomycetes</taxon>
        <taxon>Kitasatosporales</taxon>
        <taxon>Streptomycetaceae</taxon>
        <taxon>Streptomyces</taxon>
    </lineage>
</organism>
<accession>A0A4Z1DFW5</accession>
<evidence type="ECO:0000256" key="1">
    <source>
        <dbReference type="SAM" id="MobiDB-lite"/>
    </source>
</evidence>
<reference evidence="2 3" key="1">
    <citation type="submission" date="2019-04" db="EMBL/GenBank/DDBJ databases">
        <title>Streptomyces sp. nov. Bv016 isolated from bark of Buahinia variegata.</title>
        <authorList>
            <person name="Kanchanasin P."/>
            <person name="Tanasupawat S."/>
            <person name="Yuki M."/>
            <person name="Kudo T."/>
        </authorList>
    </citation>
    <scope>NUCLEOTIDE SEQUENCE [LARGE SCALE GENOMIC DNA]</scope>
    <source>
        <strain evidence="2 3">JCM 4765</strain>
    </source>
</reference>
<protein>
    <submittedName>
        <fullName evidence="2">Uncharacterized protein</fullName>
    </submittedName>
</protein>
<dbReference type="GeneID" id="91531526"/>
<dbReference type="AlphaFoldDB" id="A0A4Z1DFW5"/>
<evidence type="ECO:0000313" key="2">
    <source>
        <dbReference type="EMBL" id="TGN82313.1"/>
    </source>
</evidence>
<evidence type="ECO:0000313" key="3">
    <source>
        <dbReference type="Proteomes" id="UP000298513"/>
    </source>
</evidence>
<dbReference type="EMBL" id="SRRU01000006">
    <property type="protein sequence ID" value="TGN82313.1"/>
    <property type="molecule type" value="Genomic_DNA"/>
</dbReference>
<dbReference type="RefSeq" id="WP_135792259.1">
    <property type="nucleotide sequence ID" value="NZ_BNBQ01000005.1"/>
</dbReference>
<name>A0A4Z1DFW5_STRGP</name>
<gene>
    <name evidence="2" type="ORF">E5082_17955</name>
</gene>